<feature type="transmembrane region" description="Helical" evidence="1">
    <location>
        <begin position="12"/>
        <end position="31"/>
    </location>
</feature>
<evidence type="ECO:0000313" key="3">
    <source>
        <dbReference type="Proteomes" id="UP001651690"/>
    </source>
</evidence>
<sequence length="64" mass="7029">MNRVSDRTVRGWMPWAAFCVLWVAVLCLGFATDNGWLGIAASAGLALITGYRAYRIHRSDRAGS</sequence>
<comment type="caution">
    <text evidence="2">The sequence shown here is derived from an EMBL/GenBank/DDBJ whole genome shotgun (WGS) entry which is preliminary data.</text>
</comment>
<keyword evidence="1" id="KW-0472">Membrane</keyword>
<keyword evidence="3" id="KW-1185">Reference proteome</keyword>
<keyword evidence="1" id="KW-0812">Transmembrane</keyword>
<reference evidence="2 3" key="1">
    <citation type="submission" date="2022-06" db="EMBL/GenBank/DDBJ databases">
        <title>Mycolicibacterium sp. CAU 1645 isolated from seawater.</title>
        <authorList>
            <person name="Kim W."/>
        </authorList>
    </citation>
    <scope>NUCLEOTIDE SEQUENCE [LARGE SCALE GENOMIC DNA]</scope>
    <source>
        <strain evidence="2 3">CAU 1645</strain>
    </source>
</reference>
<accession>A0ABT1MCN7</accession>
<protein>
    <recommendedName>
        <fullName evidence="4">DUF2530 domain-containing protein</fullName>
    </recommendedName>
</protein>
<dbReference type="Proteomes" id="UP001651690">
    <property type="component" value="Unassembled WGS sequence"/>
</dbReference>
<organism evidence="2 3">
    <name type="scientific">Mycolicibacterium arenosum</name>
    <dbReference type="NCBI Taxonomy" id="2952157"/>
    <lineage>
        <taxon>Bacteria</taxon>
        <taxon>Bacillati</taxon>
        <taxon>Actinomycetota</taxon>
        <taxon>Actinomycetes</taxon>
        <taxon>Mycobacteriales</taxon>
        <taxon>Mycobacteriaceae</taxon>
        <taxon>Mycolicibacterium</taxon>
    </lineage>
</organism>
<evidence type="ECO:0008006" key="4">
    <source>
        <dbReference type="Google" id="ProtNLM"/>
    </source>
</evidence>
<evidence type="ECO:0000313" key="2">
    <source>
        <dbReference type="EMBL" id="MCP9276939.1"/>
    </source>
</evidence>
<evidence type="ECO:0000256" key="1">
    <source>
        <dbReference type="SAM" id="Phobius"/>
    </source>
</evidence>
<keyword evidence="1" id="KW-1133">Transmembrane helix</keyword>
<proteinExistence type="predicted"/>
<name>A0ABT1MCN7_9MYCO</name>
<dbReference type="RefSeq" id="WP_255065237.1">
    <property type="nucleotide sequence ID" value="NZ_JANDBD010000023.1"/>
</dbReference>
<dbReference type="EMBL" id="JANDBD010000023">
    <property type="protein sequence ID" value="MCP9276939.1"/>
    <property type="molecule type" value="Genomic_DNA"/>
</dbReference>
<feature type="transmembrane region" description="Helical" evidence="1">
    <location>
        <begin position="37"/>
        <end position="54"/>
    </location>
</feature>
<gene>
    <name evidence="2" type="ORF">NM203_32650</name>
</gene>